<dbReference type="Proteomes" id="UP000014461">
    <property type="component" value="Unassembled WGS sequence"/>
</dbReference>
<evidence type="ECO:0000313" key="2">
    <source>
        <dbReference type="EMBL" id="GAD00606.1"/>
    </source>
</evidence>
<reference evidence="2" key="1">
    <citation type="journal article" date="2013" name="Genome Announc.">
        <title>Draft Genome Sequence of Agarivorans albus Strain MKT 106T, an Agarolytic Marine Bacterium.</title>
        <authorList>
            <person name="Yasuike M."/>
            <person name="Nakamura Y."/>
            <person name="Kai W."/>
            <person name="Fujiwara A."/>
            <person name="Fukui Y."/>
            <person name="Satomi M."/>
            <person name="Sano M."/>
        </authorList>
    </citation>
    <scope>NUCLEOTIDE SEQUENCE [LARGE SCALE GENOMIC DNA]</scope>
</reference>
<keyword evidence="3" id="KW-1185">Reference proteome</keyword>
<feature type="chain" id="PRO_5004478921" description="NlpE C-terminal OB domain-containing protein" evidence="1">
    <location>
        <begin position="20"/>
        <end position="120"/>
    </location>
</feature>
<dbReference type="RefSeq" id="WP_016400374.1">
    <property type="nucleotide sequence ID" value="NZ_BARX01000003.1"/>
</dbReference>
<protein>
    <recommendedName>
        <fullName evidence="4">NlpE C-terminal OB domain-containing protein</fullName>
    </recommendedName>
</protein>
<evidence type="ECO:0000256" key="1">
    <source>
        <dbReference type="SAM" id="SignalP"/>
    </source>
</evidence>
<comment type="caution">
    <text evidence="2">The sequence shown here is derived from an EMBL/GenBank/DDBJ whole genome shotgun (WGS) entry which is preliminary data.</text>
</comment>
<proteinExistence type="predicted"/>
<keyword evidence="1" id="KW-0732">Signal</keyword>
<evidence type="ECO:0000313" key="3">
    <source>
        <dbReference type="Proteomes" id="UP000014461"/>
    </source>
</evidence>
<dbReference type="PROSITE" id="PS51257">
    <property type="entry name" value="PROKAR_LIPOPROTEIN"/>
    <property type="match status" value="1"/>
</dbReference>
<evidence type="ECO:0008006" key="4">
    <source>
        <dbReference type="Google" id="ProtNLM"/>
    </source>
</evidence>
<dbReference type="EMBL" id="BARX01000003">
    <property type="protein sequence ID" value="GAD00606.1"/>
    <property type="molecule type" value="Genomic_DNA"/>
</dbReference>
<dbReference type="STRING" id="1331007.AALB_0686"/>
<accession>R9PR56</accession>
<name>R9PR56_AGAAL</name>
<sequence>MIKLSATAMLIGSVLSLTACGEKPKVYSGRFIFGHEVREFIPCGRSALWWQADQDRVADLIEFYQLNTTEPYQAIYVQAEAKLLPAATDGYAQDYPAVLRLDKILDWQQAVPDSCNAPSS</sequence>
<gene>
    <name evidence="2" type="ORF">AALB_0686</name>
</gene>
<feature type="signal peptide" evidence="1">
    <location>
        <begin position="1"/>
        <end position="19"/>
    </location>
</feature>
<organism evidence="2 3">
    <name type="scientific">Agarivorans albus MKT 106</name>
    <dbReference type="NCBI Taxonomy" id="1331007"/>
    <lineage>
        <taxon>Bacteria</taxon>
        <taxon>Pseudomonadati</taxon>
        <taxon>Pseudomonadota</taxon>
        <taxon>Gammaproteobacteria</taxon>
        <taxon>Alteromonadales</taxon>
        <taxon>Alteromonadaceae</taxon>
        <taxon>Agarivorans</taxon>
    </lineage>
</organism>
<dbReference type="AlphaFoldDB" id="R9PR56"/>
<dbReference type="OrthoDB" id="5348860at2"/>